<dbReference type="InterPro" id="IPR046153">
    <property type="entry name" value="DUF6155"/>
</dbReference>
<dbReference type="OrthoDB" id="979203at2"/>
<proteinExistence type="predicted"/>
<sequence>MSKAKLREKLETLPKEKVIKLMMSLYDASKEAKTYLEYYLTPDSYTEVEKYKKIIQNEFFPVRGFSEKPSFATCRKAISEFKKLKPAPECLADLMLFYIERGCEYTMTFGDMWEQYYVTLENNFEKAMEFISLHGLLPNYNERIERMLNATDCGWGFSDTLWGIYSQYQSS</sequence>
<evidence type="ECO:0000313" key="1">
    <source>
        <dbReference type="EMBL" id="KGF33840.1"/>
    </source>
</evidence>
<dbReference type="Pfam" id="PF19652">
    <property type="entry name" value="DUF6155"/>
    <property type="match status" value="1"/>
</dbReference>
<dbReference type="AlphaFoldDB" id="A0A095ZGJ5"/>
<dbReference type="EMBL" id="JRNN01000078">
    <property type="protein sequence ID" value="KGF33840.1"/>
    <property type="molecule type" value="Genomic_DNA"/>
</dbReference>
<name>A0A095ZGJ5_9BACT</name>
<accession>A0A095ZGJ5</accession>
<dbReference type="RefSeq" id="WP_036874205.1">
    <property type="nucleotide sequence ID" value="NZ_JRNN01000078.1"/>
</dbReference>
<protein>
    <submittedName>
        <fullName evidence="1">Uncharacterized protein</fullName>
    </submittedName>
</protein>
<gene>
    <name evidence="1" type="ORF">HMPREF2137_10510</name>
</gene>
<evidence type="ECO:0000313" key="2">
    <source>
        <dbReference type="Proteomes" id="UP000029556"/>
    </source>
</evidence>
<reference evidence="1 2" key="1">
    <citation type="submission" date="2014-07" db="EMBL/GenBank/DDBJ databases">
        <authorList>
            <person name="McCorrison J."/>
            <person name="Sanka R."/>
            <person name="Torralba M."/>
            <person name="Gillis M."/>
            <person name="Haft D.H."/>
            <person name="Methe B."/>
            <person name="Sutton G."/>
            <person name="Nelson K.E."/>
        </authorList>
    </citation>
    <scope>NUCLEOTIDE SEQUENCE [LARGE SCALE GENOMIC DNA]</scope>
    <source>
        <strain evidence="1 2">DNF00853</strain>
    </source>
</reference>
<comment type="caution">
    <text evidence="1">The sequence shown here is derived from an EMBL/GenBank/DDBJ whole genome shotgun (WGS) entry which is preliminary data.</text>
</comment>
<organism evidence="1 2">
    <name type="scientific">Hoylesella buccalis DNF00853</name>
    <dbReference type="NCBI Taxonomy" id="1401074"/>
    <lineage>
        <taxon>Bacteria</taxon>
        <taxon>Pseudomonadati</taxon>
        <taxon>Bacteroidota</taxon>
        <taxon>Bacteroidia</taxon>
        <taxon>Bacteroidales</taxon>
        <taxon>Prevotellaceae</taxon>
        <taxon>Hoylesella</taxon>
    </lineage>
</organism>
<dbReference type="Proteomes" id="UP000029556">
    <property type="component" value="Unassembled WGS sequence"/>
</dbReference>